<evidence type="ECO:0000313" key="9">
    <source>
        <dbReference type="Proteomes" id="UP000472355"/>
    </source>
</evidence>
<keyword evidence="7" id="KW-0812">Transmembrane</keyword>
<gene>
    <name evidence="8" type="ORF">EXM65_10765</name>
</gene>
<dbReference type="InterPro" id="IPR007554">
    <property type="entry name" value="Glycerophosphate_synth"/>
</dbReference>
<feature type="transmembrane region" description="Helical" evidence="7">
    <location>
        <begin position="6"/>
        <end position="22"/>
    </location>
</feature>
<accession>A0A6M0SRQ3</accession>
<keyword evidence="3" id="KW-1003">Cell membrane</keyword>
<evidence type="ECO:0000256" key="7">
    <source>
        <dbReference type="SAM" id="Phobius"/>
    </source>
</evidence>
<sequence>MKRILYIIYSSIFYLYSIFPLNKNKTTFIMTHDKSINGNIMCMYKKVKKEQPNHICKFITKSQFNNVNKLKKILEELKFLFVTPYYLATSKTIFLDNVFLPMSYFRFKSEVKVVQLWHGCNTLKKFGQLSTSGLLKKLEKKANSKYTHIIVSSKNMIKLHKQVFGVDEKVIYPLGLPRMDIFFDENKIEDEKNKFYEQFKYLGDKKIILYAPTFRDNSLTSLDDNMDLSDIVNEFPDEYIIINKFHPFVTNKYKDITNNKIIDMSQYEDLTRLLFVADVLVTDYSSIVFDYALLNKPTIFYAYDKEEYENKIRGFYYNYEEYLGKTIVYSKKELLKRIININNKDKCKKDFISRYVDYNDSNSTKRIYNLIYC</sequence>
<evidence type="ECO:0008006" key="10">
    <source>
        <dbReference type="Google" id="ProtNLM"/>
    </source>
</evidence>
<dbReference type="Gene3D" id="3.40.50.11820">
    <property type="match status" value="1"/>
</dbReference>
<dbReference type="Gene3D" id="3.40.50.12580">
    <property type="match status" value="1"/>
</dbReference>
<dbReference type="GO" id="GO:0005886">
    <property type="term" value="C:plasma membrane"/>
    <property type="evidence" value="ECO:0007669"/>
    <property type="project" value="UniProtKB-SubCell"/>
</dbReference>
<dbReference type="InterPro" id="IPR043149">
    <property type="entry name" value="TagF_N"/>
</dbReference>
<keyword evidence="4" id="KW-0808">Transferase</keyword>
<dbReference type="GO" id="GO:0047355">
    <property type="term" value="F:CDP-glycerol glycerophosphotransferase activity"/>
    <property type="evidence" value="ECO:0007669"/>
    <property type="project" value="InterPro"/>
</dbReference>
<name>A0A6M0SRQ3_CLOBO</name>
<dbReference type="Proteomes" id="UP000472355">
    <property type="component" value="Unassembled WGS sequence"/>
</dbReference>
<keyword evidence="5" id="KW-0777">Teichoic acid biosynthesis</keyword>
<dbReference type="SUPFAM" id="SSF53756">
    <property type="entry name" value="UDP-Glycosyltransferase/glycogen phosphorylase"/>
    <property type="match status" value="1"/>
</dbReference>
<dbReference type="PANTHER" id="PTHR37316">
    <property type="entry name" value="TEICHOIC ACID GLYCEROL-PHOSPHATE PRIMASE"/>
    <property type="match status" value="1"/>
</dbReference>
<evidence type="ECO:0000256" key="3">
    <source>
        <dbReference type="ARBA" id="ARBA00022475"/>
    </source>
</evidence>
<evidence type="ECO:0000313" key="8">
    <source>
        <dbReference type="EMBL" id="NFA43046.1"/>
    </source>
</evidence>
<keyword evidence="6 7" id="KW-0472">Membrane</keyword>
<organism evidence="8 9">
    <name type="scientific">Clostridium botulinum</name>
    <dbReference type="NCBI Taxonomy" id="1491"/>
    <lineage>
        <taxon>Bacteria</taxon>
        <taxon>Bacillati</taxon>
        <taxon>Bacillota</taxon>
        <taxon>Clostridia</taxon>
        <taxon>Eubacteriales</taxon>
        <taxon>Clostridiaceae</taxon>
        <taxon>Clostridium</taxon>
    </lineage>
</organism>
<dbReference type="InterPro" id="IPR051612">
    <property type="entry name" value="Teichoic_Acid_Biosynth"/>
</dbReference>
<evidence type="ECO:0000256" key="1">
    <source>
        <dbReference type="ARBA" id="ARBA00004202"/>
    </source>
</evidence>
<reference evidence="8 9" key="1">
    <citation type="submission" date="2019-02" db="EMBL/GenBank/DDBJ databases">
        <title>Genome sequencing of Clostridium botulinum clinical isolates.</title>
        <authorList>
            <person name="Brunt J."/>
            <person name="Van Vliet A.H.M."/>
            <person name="Stringer S.C."/>
            <person name="Grant K.A."/>
            <person name="Carter A.C."/>
            <person name="Peck M.W."/>
        </authorList>
    </citation>
    <scope>NUCLEOTIDE SEQUENCE [LARGE SCALE GENOMIC DNA]</scope>
    <source>
        <strain evidence="8 9">H113700579</strain>
    </source>
</reference>
<evidence type="ECO:0000256" key="6">
    <source>
        <dbReference type="ARBA" id="ARBA00023136"/>
    </source>
</evidence>
<keyword evidence="7" id="KW-1133">Transmembrane helix</keyword>
<comment type="subcellular location">
    <subcellularLocation>
        <location evidence="1">Cell membrane</location>
        <topology evidence="1">Peripheral membrane protein</topology>
    </subcellularLocation>
</comment>
<dbReference type="GO" id="GO:0019350">
    <property type="term" value="P:teichoic acid biosynthetic process"/>
    <property type="evidence" value="ECO:0007669"/>
    <property type="project" value="UniProtKB-KW"/>
</dbReference>
<dbReference type="EMBL" id="SGKU01000028">
    <property type="protein sequence ID" value="NFA43046.1"/>
    <property type="molecule type" value="Genomic_DNA"/>
</dbReference>
<proteinExistence type="inferred from homology"/>
<dbReference type="AlphaFoldDB" id="A0A6M0SRQ3"/>
<dbReference type="PANTHER" id="PTHR37316:SF3">
    <property type="entry name" value="TEICHOIC ACID GLYCEROL-PHOSPHATE TRANSFERASE"/>
    <property type="match status" value="1"/>
</dbReference>
<comment type="similarity">
    <text evidence="2">Belongs to the CDP-glycerol glycerophosphotransferase family.</text>
</comment>
<dbReference type="Pfam" id="PF04464">
    <property type="entry name" value="Glyphos_transf"/>
    <property type="match status" value="1"/>
</dbReference>
<evidence type="ECO:0000256" key="2">
    <source>
        <dbReference type="ARBA" id="ARBA00010488"/>
    </source>
</evidence>
<dbReference type="InterPro" id="IPR043148">
    <property type="entry name" value="TagF_C"/>
</dbReference>
<evidence type="ECO:0000256" key="5">
    <source>
        <dbReference type="ARBA" id="ARBA00022944"/>
    </source>
</evidence>
<protein>
    <recommendedName>
        <fullName evidence="10">CDP-glycerol--glycerophosphate glycerophosphotransferase</fullName>
    </recommendedName>
</protein>
<evidence type="ECO:0000256" key="4">
    <source>
        <dbReference type="ARBA" id="ARBA00022679"/>
    </source>
</evidence>
<comment type="caution">
    <text evidence="8">The sequence shown here is derived from an EMBL/GenBank/DDBJ whole genome shotgun (WGS) entry which is preliminary data.</text>
</comment>